<dbReference type="AlphaFoldDB" id="A0A077ZYH6"/>
<keyword evidence="9" id="KW-1185">Reference proteome</keyword>
<dbReference type="OrthoDB" id="771136at2759"/>
<dbReference type="Proteomes" id="UP000039865">
    <property type="component" value="Unassembled WGS sequence"/>
</dbReference>
<dbReference type="OMA" id="MKWFGVL"/>
<evidence type="ECO:0000256" key="1">
    <source>
        <dbReference type="ARBA" id="ARBA00007447"/>
    </source>
</evidence>
<evidence type="ECO:0000256" key="3">
    <source>
        <dbReference type="ARBA" id="ARBA00022750"/>
    </source>
</evidence>
<dbReference type="Gene3D" id="2.40.70.10">
    <property type="entry name" value="Acid Proteases"/>
    <property type="match status" value="3"/>
</dbReference>
<comment type="similarity">
    <text evidence="1">Belongs to the peptidase A1 family.</text>
</comment>
<dbReference type="GO" id="GO:0016485">
    <property type="term" value="P:protein processing"/>
    <property type="evidence" value="ECO:0007669"/>
    <property type="project" value="UniProtKB-ARBA"/>
</dbReference>
<dbReference type="PRINTS" id="PR00792">
    <property type="entry name" value="PEPSIN"/>
</dbReference>
<organism evidence="8 9">
    <name type="scientific">Stylonychia lemnae</name>
    <name type="common">Ciliate</name>
    <dbReference type="NCBI Taxonomy" id="5949"/>
    <lineage>
        <taxon>Eukaryota</taxon>
        <taxon>Sar</taxon>
        <taxon>Alveolata</taxon>
        <taxon>Ciliophora</taxon>
        <taxon>Intramacronucleata</taxon>
        <taxon>Spirotrichea</taxon>
        <taxon>Stichotrichia</taxon>
        <taxon>Sporadotrichida</taxon>
        <taxon>Oxytrichidae</taxon>
        <taxon>Stylonychinae</taxon>
        <taxon>Stylonychia</taxon>
    </lineage>
</organism>
<dbReference type="SUPFAM" id="SSF50630">
    <property type="entry name" value="Acid proteases"/>
    <property type="match status" value="1"/>
</dbReference>
<dbReference type="InParanoid" id="A0A077ZYH6"/>
<feature type="domain" description="Peptidase A1" evidence="7">
    <location>
        <begin position="52"/>
        <end position="351"/>
    </location>
</feature>
<gene>
    <name evidence="8" type="primary">Contig19550.g20725</name>
    <name evidence="8" type="ORF">STYLEM_3981</name>
</gene>
<protein>
    <submittedName>
        <fullName evidence="8">Pepsin a-like</fullName>
    </submittedName>
</protein>
<sequence length="351" mass="39997">MRITLNKMPRNNQGLQQVQTNAERLIANAQDREKANKQEVEINLKNYINYNYIGDLFVGNKPQRIRAIFDTGSTNIWILSKDCKSSRNIIKENLPFDSTQSSTLEVSDLACAVEFGSGKLSGIFVKDDIRIGGTGLEQEQLDGTSKHDVVLIKNQAFGLAKDEVVFDETFEAIVGLAFPQMSNSLEVGQPFFDSLIDQKLLHMNVFAFYMSVSKKDQSELIFGWIDESKYTGNIVWHPVINQFFWQLQLDDVLYNNKSIGYCKKRKCSITPDSGTSTITFPKRAFEKIKQLIPDQKNCRDINDFGQLTKDMFIVGDTFMSYYYSIFNRENNTVGLAKALHQYPIDESGLFD</sequence>
<dbReference type="InterPro" id="IPR033121">
    <property type="entry name" value="PEPTIDASE_A1"/>
</dbReference>
<keyword evidence="3" id="KW-0064">Aspartyl protease</keyword>
<evidence type="ECO:0000313" key="9">
    <source>
        <dbReference type="Proteomes" id="UP000039865"/>
    </source>
</evidence>
<keyword evidence="4" id="KW-0378">Hydrolase</keyword>
<accession>A0A077ZYH6</accession>
<evidence type="ECO:0000256" key="2">
    <source>
        <dbReference type="ARBA" id="ARBA00022670"/>
    </source>
</evidence>
<dbReference type="InterPro" id="IPR021109">
    <property type="entry name" value="Peptidase_aspartic_dom_sf"/>
</dbReference>
<dbReference type="InterPro" id="IPR034164">
    <property type="entry name" value="Pepsin-like_dom"/>
</dbReference>
<proteinExistence type="inferred from homology"/>
<feature type="active site" evidence="5">
    <location>
        <position position="70"/>
    </location>
</feature>
<dbReference type="PROSITE" id="PS51767">
    <property type="entry name" value="PEPTIDASE_A1"/>
    <property type="match status" value="1"/>
</dbReference>
<evidence type="ECO:0000313" key="8">
    <source>
        <dbReference type="EMBL" id="CDW74996.1"/>
    </source>
</evidence>
<feature type="domain" description="NTF2" evidence="6">
    <location>
        <begin position="314"/>
        <end position="351"/>
    </location>
</feature>
<evidence type="ECO:0000256" key="4">
    <source>
        <dbReference type="ARBA" id="ARBA00022801"/>
    </source>
</evidence>
<reference evidence="8 9" key="1">
    <citation type="submission" date="2014-06" db="EMBL/GenBank/DDBJ databases">
        <authorList>
            <person name="Swart Estienne"/>
        </authorList>
    </citation>
    <scope>NUCLEOTIDE SEQUENCE [LARGE SCALE GENOMIC DNA]</scope>
    <source>
        <strain evidence="8 9">130c</strain>
    </source>
</reference>
<feature type="active site" evidence="5">
    <location>
        <position position="272"/>
    </location>
</feature>
<dbReference type="PANTHER" id="PTHR47966">
    <property type="entry name" value="BETA-SITE APP-CLEAVING ENZYME, ISOFORM A-RELATED"/>
    <property type="match status" value="1"/>
</dbReference>
<evidence type="ECO:0000259" key="7">
    <source>
        <dbReference type="PROSITE" id="PS51767"/>
    </source>
</evidence>
<evidence type="ECO:0000259" key="6">
    <source>
        <dbReference type="PROSITE" id="PS50177"/>
    </source>
</evidence>
<evidence type="ECO:0000256" key="5">
    <source>
        <dbReference type="PIRSR" id="PIRSR601461-1"/>
    </source>
</evidence>
<dbReference type="PANTHER" id="PTHR47966:SF51">
    <property type="entry name" value="BETA-SITE APP-CLEAVING ENZYME, ISOFORM A-RELATED"/>
    <property type="match status" value="1"/>
</dbReference>
<dbReference type="InterPro" id="IPR001461">
    <property type="entry name" value="Aspartic_peptidase_A1"/>
</dbReference>
<dbReference type="CDD" id="cd05471">
    <property type="entry name" value="pepsin_like"/>
    <property type="match status" value="1"/>
</dbReference>
<dbReference type="PROSITE" id="PS50177">
    <property type="entry name" value="NTF2_DOMAIN"/>
    <property type="match status" value="1"/>
</dbReference>
<dbReference type="FunFam" id="2.40.70.10:FF:000115">
    <property type="entry name" value="Lysosomal aspartic protease"/>
    <property type="match status" value="1"/>
</dbReference>
<dbReference type="EMBL" id="CCKQ01003854">
    <property type="protein sequence ID" value="CDW74996.1"/>
    <property type="molecule type" value="Genomic_DNA"/>
</dbReference>
<keyword evidence="2" id="KW-0645">Protease</keyword>
<dbReference type="GO" id="GO:0004190">
    <property type="term" value="F:aspartic-type endopeptidase activity"/>
    <property type="evidence" value="ECO:0007669"/>
    <property type="project" value="UniProtKB-KW"/>
</dbReference>
<name>A0A077ZYH6_STYLE</name>
<dbReference type="Pfam" id="PF00026">
    <property type="entry name" value="Asp"/>
    <property type="match status" value="2"/>
</dbReference>
<dbReference type="InterPro" id="IPR018222">
    <property type="entry name" value="Nuclear_transport_factor_2_euk"/>
</dbReference>